<keyword evidence="1" id="KW-0812">Transmembrane</keyword>
<feature type="transmembrane region" description="Helical" evidence="1">
    <location>
        <begin position="53"/>
        <end position="77"/>
    </location>
</feature>
<proteinExistence type="predicted"/>
<dbReference type="RefSeq" id="WP_379480523.1">
    <property type="nucleotide sequence ID" value="NZ_JBHLTL010000004.1"/>
</dbReference>
<sequence>MHYQSAALSLNAQLYVWAIGALMVLHLGRLMVRHRPRSPFALIRQTYFSDQSYFERFLGGIPILLMQISLLPFFSAIKSAIPTLHPYNWDTTFIALDRMLFFGNDPWRVLQPFIGYAPVTAALALIYTAWLALNYVGCAWLLFAKISNNLRRQFFLCFALSWSVIGGVMATLFASYGPAFIGPMMGNSHYVVLRAYLRTVNQEHFPVVTLSVQNYLLSHFRDNDNGLGSGISAMPSMHVAICFLFYLIARELSPRLGRLFFVFFVVIWIGSVHLAYHYAIDGLVSIVTVWLLWKVSGRFLAWWDRKNGLAPI</sequence>
<evidence type="ECO:0000259" key="2">
    <source>
        <dbReference type="Pfam" id="PF14378"/>
    </source>
</evidence>
<keyword evidence="4" id="KW-1185">Reference proteome</keyword>
<dbReference type="Pfam" id="PF14378">
    <property type="entry name" value="PAP2_3"/>
    <property type="match status" value="1"/>
</dbReference>
<protein>
    <submittedName>
        <fullName evidence="3">Phosphatase PAP2 family protein</fullName>
    </submittedName>
</protein>
<feature type="transmembrane region" description="Helical" evidence="1">
    <location>
        <begin position="227"/>
        <end position="249"/>
    </location>
</feature>
<gene>
    <name evidence="3" type="ORF">ACFFF7_06270</name>
</gene>
<evidence type="ECO:0000313" key="4">
    <source>
        <dbReference type="Proteomes" id="UP001589943"/>
    </source>
</evidence>
<organism evidence="3 4">
    <name type="scientific">Novosphingobium aquiterrae</name>
    <dbReference type="NCBI Taxonomy" id="624388"/>
    <lineage>
        <taxon>Bacteria</taxon>
        <taxon>Pseudomonadati</taxon>
        <taxon>Pseudomonadota</taxon>
        <taxon>Alphaproteobacteria</taxon>
        <taxon>Sphingomonadales</taxon>
        <taxon>Sphingomonadaceae</taxon>
        <taxon>Novosphingobium</taxon>
    </lineage>
</organism>
<accession>A0ABV6PHH0</accession>
<dbReference type="InterPro" id="IPR026841">
    <property type="entry name" value="Aur1/Ipt1"/>
</dbReference>
<keyword evidence="1" id="KW-1133">Transmembrane helix</keyword>
<feature type="transmembrane region" description="Helical" evidence="1">
    <location>
        <begin position="12"/>
        <end position="32"/>
    </location>
</feature>
<feature type="transmembrane region" description="Helical" evidence="1">
    <location>
        <begin position="256"/>
        <end position="276"/>
    </location>
</feature>
<feature type="transmembrane region" description="Helical" evidence="1">
    <location>
        <begin position="113"/>
        <end position="142"/>
    </location>
</feature>
<evidence type="ECO:0000256" key="1">
    <source>
        <dbReference type="SAM" id="Phobius"/>
    </source>
</evidence>
<reference evidence="3 4" key="1">
    <citation type="submission" date="2024-09" db="EMBL/GenBank/DDBJ databases">
        <authorList>
            <person name="Sun Q."/>
            <person name="Mori K."/>
        </authorList>
    </citation>
    <scope>NUCLEOTIDE SEQUENCE [LARGE SCALE GENOMIC DNA]</scope>
    <source>
        <strain evidence="3 4">NCAIM B.02537</strain>
    </source>
</reference>
<dbReference type="Proteomes" id="UP001589943">
    <property type="component" value="Unassembled WGS sequence"/>
</dbReference>
<keyword evidence="1" id="KW-0472">Membrane</keyword>
<feature type="transmembrane region" description="Helical" evidence="1">
    <location>
        <begin position="154"/>
        <end position="176"/>
    </location>
</feature>
<name>A0ABV6PHH0_9SPHN</name>
<comment type="caution">
    <text evidence="3">The sequence shown here is derived from an EMBL/GenBank/DDBJ whole genome shotgun (WGS) entry which is preliminary data.</text>
</comment>
<feature type="domain" description="Inositolphosphotransferase Aur1/Ipt1" evidence="2">
    <location>
        <begin position="92"/>
        <end position="293"/>
    </location>
</feature>
<feature type="transmembrane region" description="Helical" evidence="1">
    <location>
        <begin position="282"/>
        <end position="303"/>
    </location>
</feature>
<evidence type="ECO:0000313" key="3">
    <source>
        <dbReference type="EMBL" id="MFC0589014.1"/>
    </source>
</evidence>
<dbReference type="EMBL" id="JBHLTL010000004">
    <property type="protein sequence ID" value="MFC0589014.1"/>
    <property type="molecule type" value="Genomic_DNA"/>
</dbReference>